<gene>
    <name evidence="1" type="ORF">UFOVP698_32</name>
</gene>
<reference evidence="1" key="1">
    <citation type="submission" date="2020-04" db="EMBL/GenBank/DDBJ databases">
        <authorList>
            <person name="Chiriac C."/>
            <person name="Salcher M."/>
            <person name="Ghai R."/>
            <person name="Kavagutti S V."/>
        </authorList>
    </citation>
    <scope>NUCLEOTIDE SEQUENCE</scope>
</reference>
<dbReference type="EMBL" id="LR796678">
    <property type="protein sequence ID" value="CAB4158779.1"/>
    <property type="molecule type" value="Genomic_DNA"/>
</dbReference>
<protein>
    <submittedName>
        <fullName evidence="1">Siphovirus-type tail component</fullName>
    </submittedName>
</protein>
<accession>A0A6J5NHL8</accession>
<name>A0A6J5NHL8_9CAUD</name>
<sequence length="301" mass="32882">MKLEFIRGSAGWQFNVENGGYSGASMYVTGAINWGIAPITRITQRGPFQDGDTDIDYRINPRVINLPIVVPSSSYDEMMNNREKVSAMFRPGNDTATIRHTLNENAIPAFQIVRCIDVKIAGASMDTSQTDFNVRAVIQLRAADPTWYEPKQNPAQLSSTQYGTPTPYPKTYPVPYGASSINNNYPLAYYGTAVSYPIIQCIGPLTDLVIADGLGHQIVFDDPIPAGAIWLIDLSAGRKTVTDSNGVNKFSSLDISSDLVGWGLYPESTFLGGYQVISVSATGTNSNSMVNMFYNVRYVGI</sequence>
<proteinExistence type="predicted"/>
<organism evidence="1">
    <name type="scientific">uncultured Caudovirales phage</name>
    <dbReference type="NCBI Taxonomy" id="2100421"/>
    <lineage>
        <taxon>Viruses</taxon>
        <taxon>Duplodnaviria</taxon>
        <taxon>Heunggongvirae</taxon>
        <taxon>Uroviricota</taxon>
        <taxon>Caudoviricetes</taxon>
        <taxon>Peduoviridae</taxon>
        <taxon>Maltschvirus</taxon>
        <taxon>Maltschvirus maltsch</taxon>
    </lineage>
</organism>
<evidence type="ECO:0000313" key="1">
    <source>
        <dbReference type="EMBL" id="CAB4158779.1"/>
    </source>
</evidence>